<keyword evidence="1" id="KW-0472">Membrane</keyword>
<feature type="transmembrane region" description="Helical" evidence="1">
    <location>
        <begin position="92"/>
        <end position="109"/>
    </location>
</feature>
<keyword evidence="1" id="KW-1133">Transmembrane helix</keyword>
<dbReference type="EMBL" id="FNNA01000001">
    <property type="protein sequence ID" value="SDW54622.1"/>
    <property type="molecule type" value="Genomic_DNA"/>
</dbReference>
<feature type="transmembrane region" description="Helical" evidence="1">
    <location>
        <begin position="243"/>
        <end position="260"/>
    </location>
</feature>
<feature type="transmembrane region" description="Helical" evidence="1">
    <location>
        <begin position="301"/>
        <end position="320"/>
    </location>
</feature>
<dbReference type="RefSeq" id="WP_074826224.1">
    <property type="nucleotide sequence ID" value="NZ_FNNA01000001.1"/>
</dbReference>
<evidence type="ECO:0000256" key="1">
    <source>
        <dbReference type="SAM" id="Phobius"/>
    </source>
</evidence>
<feature type="transmembrane region" description="Helical" evidence="1">
    <location>
        <begin position="115"/>
        <end position="134"/>
    </location>
</feature>
<accession>A0A1H2UEL5</accession>
<feature type="transmembrane region" description="Helical" evidence="1">
    <location>
        <begin position="179"/>
        <end position="199"/>
    </location>
</feature>
<evidence type="ECO:0000313" key="2">
    <source>
        <dbReference type="EMBL" id="SDW54622.1"/>
    </source>
</evidence>
<feature type="transmembrane region" description="Helical" evidence="1">
    <location>
        <begin position="272"/>
        <end position="295"/>
    </location>
</feature>
<reference evidence="3" key="1">
    <citation type="submission" date="2016-10" db="EMBL/GenBank/DDBJ databases">
        <authorList>
            <person name="Varghese N."/>
            <person name="Submissions S."/>
        </authorList>
    </citation>
    <scope>NUCLEOTIDE SEQUENCE [LARGE SCALE GENOMIC DNA]</scope>
    <source>
        <strain evidence="3">DSM 29303</strain>
    </source>
</reference>
<feature type="transmembrane region" description="Helical" evidence="1">
    <location>
        <begin position="220"/>
        <end position="237"/>
    </location>
</feature>
<feature type="transmembrane region" description="Helical" evidence="1">
    <location>
        <begin position="332"/>
        <end position="355"/>
    </location>
</feature>
<gene>
    <name evidence="2" type="ORF">SAMN05444276_1011262</name>
</gene>
<feature type="transmembrane region" description="Helical" evidence="1">
    <location>
        <begin position="63"/>
        <end position="80"/>
    </location>
</feature>
<protein>
    <submittedName>
        <fullName evidence="2">Uncharacterized protein involved in response to NO</fullName>
    </submittedName>
</protein>
<keyword evidence="1" id="KW-0812">Transmembrane</keyword>
<name>A0A1H2UEL5_9RHOB</name>
<evidence type="ECO:0000313" key="3">
    <source>
        <dbReference type="Proteomes" id="UP000182944"/>
    </source>
</evidence>
<organism evidence="2 3">
    <name type="scientific">Paracoccus sanguinis</name>
    <dbReference type="NCBI Taxonomy" id="1545044"/>
    <lineage>
        <taxon>Bacteria</taxon>
        <taxon>Pseudomonadati</taxon>
        <taxon>Pseudomonadota</taxon>
        <taxon>Alphaproteobacteria</taxon>
        <taxon>Rhodobacterales</taxon>
        <taxon>Paracoccaceae</taxon>
        <taxon>Paracoccus</taxon>
    </lineage>
</organism>
<feature type="transmembrane region" description="Helical" evidence="1">
    <location>
        <begin position="361"/>
        <end position="385"/>
    </location>
</feature>
<dbReference type="Pfam" id="PF05940">
    <property type="entry name" value="NnrS"/>
    <property type="match status" value="1"/>
</dbReference>
<feature type="transmembrane region" description="Helical" evidence="1">
    <location>
        <begin position="146"/>
        <end position="167"/>
    </location>
</feature>
<sequence length="399" mass="41088">MTDAATPRPSRGPIIFRDGWRVFFLAAGLYGVAAMALWLAWLGGWAEAPFAPPPNAWHAHEMIFGYATAALGGFFLTAVPNWTGAKAAPERFVALVAGLWLAGRVAVWFSGALPAGLVAAVDLSFVPVLAAKLLTQLVKRPKPQNLMFLVLLTLVWVANLMVHLEWLGLAGTAAQGLRGGLAAICAMIAVLGGRVTPSFTRNALLRVDPGAVVPVSRKPLDVAGIALAIATAVLVLAGAPEGLTGAVALGAGLAAAARLAGWRTAATLGDPIVWALHAGYGLLALGLVAWGLALLGVGSEVGALHLLGIGAVGGMTLAVMSRASLGHSGRPLVAPAAVAAGYGLLPLAAALRWAAATWPALWWHATLCAGLIWMLAFTLYLAALWPVFTRPRPAREAAA</sequence>
<dbReference type="OrthoDB" id="9770040at2"/>
<feature type="transmembrane region" description="Helical" evidence="1">
    <location>
        <begin position="20"/>
        <end position="43"/>
    </location>
</feature>
<dbReference type="STRING" id="1545044.SAMN05444276_1011262"/>
<dbReference type="InterPro" id="IPR010266">
    <property type="entry name" value="NnrS"/>
</dbReference>
<dbReference type="Proteomes" id="UP000182944">
    <property type="component" value="Unassembled WGS sequence"/>
</dbReference>
<proteinExistence type="predicted"/>
<keyword evidence="3" id="KW-1185">Reference proteome</keyword>
<dbReference type="AlphaFoldDB" id="A0A1H2UEL5"/>